<evidence type="ECO:0000313" key="4">
    <source>
        <dbReference type="Proteomes" id="UP000803884"/>
    </source>
</evidence>
<name>A0AB34L1L1_9PEZI</name>
<dbReference type="Gene3D" id="2.60.40.2080">
    <property type="match status" value="2"/>
</dbReference>
<evidence type="ECO:0000313" key="3">
    <source>
        <dbReference type="EMBL" id="KAL1590017.1"/>
    </source>
</evidence>
<reference evidence="3 4" key="1">
    <citation type="journal article" date="2020" name="Microbiol. Resour. Announc.">
        <title>Draft Genome Sequence of a Cladosporium Species Isolated from the Mesophotic Ascidian Didemnum maculosum.</title>
        <authorList>
            <person name="Gioti A."/>
            <person name="Siaperas R."/>
            <person name="Nikolaivits E."/>
            <person name="Le Goff G."/>
            <person name="Ouazzani J."/>
            <person name="Kotoulas G."/>
            <person name="Topakas E."/>
        </authorList>
    </citation>
    <scope>NUCLEOTIDE SEQUENCE [LARGE SCALE GENOMIC DNA]</scope>
    <source>
        <strain evidence="3 4">TM138-S3</strain>
    </source>
</reference>
<dbReference type="GO" id="GO:0030246">
    <property type="term" value="F:carbohydrate binding"/>
    <property type="evidence" value="ECO:0007669"/>
    <property type="project" value="InterPro"/>
</dbReference>
<accession>A0AB34L1L1</accession>
<sequence>MTSWIPGFGGKSSGLSWEQKQEQEAKQWHESHLGTGDEFFTHSRSPAEDSGVFKVTDVRPRPKEADRGGARLIRIPKGKYEKPPQIAKGLKSCDLSHTAKDHFQKQAVDLELEVFADTPTVLSPLIQAWRSDEGTKMIYDAEMQWLEAKQGAKDSVFLTTTFDLANGEKEKSVQFPEAFPKGTQVDVVGWMQSFRIGTEEGKDYACDFWATRINNKGFTAHADCGDNTERLTVTWIALKKGKNSVATGSFNTGSDEDAGEKSQERRGNVEFGEGVFEKAPTVLVALSQFELAGGKDLRIGVDVEDVSEEGFSWVIRTWGNDADGALHSAEASFIALGY</sequence>
<dbReference type="GeneID" id="96002836"/>
<dbReference type="InterPro" id="IPR037221">
    <property type="entry name" value="H-type_lectin_dom_sf"/>
</dbReference>
<comment type="caution">
    <text evidence="3">The sequence shown here is derived from an EMBL/GenBank/DDBJ whole genome shotgun (WGS) entry which is preliminary data.</text>
</comment>
<evidence type="ECO:0000259" key="2">
    <source>
        <dbReference type="Pfam" id="PF09458"/>
    </source>
</evidence>
<dbReference type="InterPro" id="IPR019019">
    <property type="entry name" value="H-type_lectin_domain"/>
</dbReference>
<feature type="region of interest" description="Disordered" evidence="1">
    <location>
        <begin position="36"/>
        <end position="55"/>
    </location>
</feature>
<organism evidence="3 4">
    <name type="scientific">Cladosporium halotolerans</name>
    <dbReference type="NCBI Taxonomy" id="1052096"/>
    <lineage>
        <taxon>Eukaryota</taxon>
        <taxon>Fungi</taxon>
        <taxon>Dikarya</taxon>
        <taxon>Ascomycota</taxon>
        <taxon>Pezizomycotina</taxon>
        <taxon>Dothideomycetes</taxon>
        <taxon>Dothideomycetidae</taxon>
        <taxon>Cladosporiales</taxon>
        <taxon>Cladosporiaceae</taxon>
        <taxon>Cladosporium</taxon>
    </lineage>
</organism>
<dbReference type="Pfam" id="PF09458">
    <property type="entry name" value="H_lectin"/>
    <property type="match status" value="1"/>
</dbReference>
<feature type="region of interest" description="Disordered" evidence="1">
    <location>
        <begin position="1"/>
        <end position="30"/>
    </location>
</feature>
<feature type="domain" description="H-type lectin" evidence="2">
    <location>
        <begin position="274"/>
        <end position="335"/>
    </location>
</feature>
<gene>
    <name evidence="3" type="ORF">WHR41_01392</name>
</gene>
<dbReference type="RefSeq" id="XP_069233122.1">
    <property type="nucleotide sequence ID" value="XM_069369998.1"/>
</dbReference>
<dbReference type="Proteomes" id="UP000803884">
    <property type="component" value="Unassembled WGS sequence"/>
</dbReference>
<keyword evidence="4" id="KW-1185">Reference proteome</keyword>
<proteinExistence type="predicted"/>
<dbReference type="EMBL" id="JAAQHG020000003">
    <property type="protein sequence ID" value="KAL1590017.1"/>
    <property type="molecule type" value="Genomic_DNA"/>
</dbReference>
<dbReference type="GO" id="GO:0007155">
    <property type="term" value="P:cell adhesion"/>
    <property type="evidence" value="ECO:0007669"/>
    <property type="project" value="InterPro"/>
</dbReference>
<feature type="compositionally biased region" description="Basic and acidic residues" evidence="1">
    <location>
        <begin position="19"/>
        <end position="30"/>
    </location>
</feature>
<dbReference type="SUPFAM" id="SSF141086">
    <property type="entry name" value="Agglutinin HPA-like"/>
    <property type="match status" value="2"/>
</dbReference>
<protein>
    <recommendedName>
        <fullName evidence="2">H-type lectin domain-containing protein</fullName>
    </recommendedName>
</protein>
<dbReference type="AlphaFoldDB" id="A0AB34L1L1"/>
<evidence type="ECO:0000256" key="1">
    <source>
        <dbReference type="SAM" id="MobiDB-lite"/>
    </source>
</evidence>
<feature type="region of interest" description="Disordered" evidence="1">
    <location>
        <begin position="247"/>
        <end position="266"/>
    </location>
</feature>